<dbReference type="CDD" id="cd18095">
    <property type="entry name" value="SpoU-like_rRNA-MTase"/>
    <property type="match status" value="1"/>
</dbReference>
<evidence type="ECO:0000256" key="3">
    <source>
        <dbReference type="ARBA" id="ARBA00022679"/>
    </source>
</evidence>
<dbReference type="GO" id="GO:0008173">
    <property type="term" value="F:RNA methyltransferase activity"/>
    <property type="evidence" value="ECO:0007669"/>
    <property type="project" value="InterPro"/>
</dbReference>
<dbReference type="OrthoDB" id="9794400at2"/>
<dbReference type="SUPFAM" id="SSF55315">
    <property type="entry name" value="L30e-like"/>
    <property type="match status" value="1"/>
</dbReference>
<dbReference type="PANTHER" id="PTHR43191:SF2">
    <property type="entry name" value="RRNA METHYLTRANSFERASE 3, MITOCHONDRIAL"/>
    <property type="match status" value="1"/>
</dbReference>
<gene>
    <name evidence="6" type="ORF">KDA_16280</name>
</gene>
<comment type="caution">
    <text evidence="6">The sequence shown here is derived from an EMBL/GenBank/DDBJ whole genome shotgun (WGS) entry which is preliminary data.</text>
</comment>
<feature type="domain" description="MRM3-like substrate binding" evidence="5">
    <location>
        <begin position="9"/>
        <end position="103"/>
    </location>
</feature>
<dbReference type="GO" id="GO:0032259">
    <property type="term" value="P:methylation"/>
    <property type="evidence" value="ECO:0007669"/>
    <property type="project" value="UniProtKB-KW"/>
</dbReference>
<evidence type="ECO:0000259" key="5">
    <source>
        <dbReference type="Pfam" id="PF22435"/>
    </source>
</evidence>
<evidence type="ECO:0000256" key="2">
    <source>
        <dbReference type="ARBA" id="ARBA00022603"/>
    </source>
</evidence>
<accession>A0A402B449</accession>
<dbReference type="InterPro" id="IPR053888">
    <property type="entry name" value="MRM3-like_sub_bind"/>
</dbReference>
<dbReference type="Pfam" id="PF22435">
    <property type="entry name" value="MRM3-like_sub_bind"/>
    <property type="match status" value="1"/>
</dbReference>
<comment type="similarity">
    <text evidence="1">Belongs to the class IV-like SAM-binding methyltransferase superfamily. RNA methyltransferase TrmH family.</text>
</comment>
<dbReference type="AlphaFoldDB" id="A0A402B449"/>
<dbReference type="GO" id="GO:0003723">
    <property type="term" value="F:RNA binding"/>
    <property type="evidence" value="ECO:0007669"/>
    <property type="project" value="InterPro"/>
</dbReference>
<evidence type="ECO:0000256" key="1">
    <source>
        <dbReference type="ARBA" id="ARBA00007228"/>
    </source>
</evidence>
<protein>
    <submittedName>
        <fullName evidence="6">rRNA methyltransferase</fullName>
    </submittedName>
</protein>
<dbReference type="Pfam" id="PF00588">
    <property type="entry name" value="SpoU_methylase"/>
    <property type="match status" value="1"/>
</dbReference>
<dbReference type="RefSeq" id="WP_126626640.1">
    <property type="nucleotide sequence ID" value="NZ_BIFT01000001.1"/>
</dbReference>
<organism evidence="6 7">
    <name type="scientific">Dictyobacter alpinus</name>
    <dbReference type="NCBI Taxonomy" id="2014873"/>
    <lineage>
        <taxon>Bacteria</taxon>
        <taxon>Bacillati</taxon>
        <taxon>Chloroflexota</taxon>
        <taxon>Ktedonobacteria</taxon>
        <taxon>Ktedonobacterales</taxon>
        <taxon>Dictyobacteraceae</taxon>
        <taxon>Dictyobacter</taxon>
    </lineage>
</organism>
<proteinExistence type="inferred from homology"/>
<keyword evidence="3 6" id="KW-0808">Transferase</keyword>
<dbReference type="GO" id="GO:0006396">
    <property type="term" value="P:RNA processing"/>
    <property type="evidence" value="ECO:0007669"/>
    <property type="project" value="InterPro"/>
</dbReference>
<dbReference type="Gene3D" id="3.40.1280.10">
    <property type="match status" value="1"/>
</dbReference>
<dbReference type="InterPro" id="IPR029028">
    <property type="entry name" value="Alpha/beta_knot_MTases"/>
</dbReference>
<evidence type="ECO:0000259" key="4">
    <source>
        <dbReference type="Pfam" id="PF00588"/>
    </source>
</evidence>
<keyword evidence="7" id="KW-1185">Reference proteome</keyword>
<evidence type="ECO:0000313" key="6">
    <source>
        <dbReference type="EMBL" id="GCE26144.1"/>
    </source>
</evidence>
<name>A0A402B449_9CHLR</name>
<dbReference type="InterPro" id="IPR001537">
    <property type="entry name" value="SpoU_MeTrfase"/>
</dbReference>
<dbReference type="PANTHER" id="PTHR43191">
    <property type="entry name" value="RRNA METHYLTRANSFERASE 3"/>
    <property type="match status" value="1"/>
</dbReference>
<dbReference type="Gene3D" id="3.30.1330.30">
    <property type="match status" value="1"/>
</dbReference>
<reference evidence="7" key="1">
    <citation type="submission" date="2018-12" db="EMBL/GenBank/DDBJ databases">
        <title>Tengunoibacter tsumagoiensis gen. nov., sp. nov., Dictyobacter kobayashii sp. nov., D. alpinus sp. nov., and D. joshuensis sp. nov. and description of Dictyobacteraceae fam. nov. within the order Ktedonobacterales isolated from Tengu-no-mugimeshi.</title>
        <authorList>
            <person name="Wang C.M."/>
            <person name="Zheng Y."/>
            <person name="Sakai Y."/>
            <person name="Toyoda A."/>
            <person name="Minakuchi Y."/>
            <person name="Abe K."/>
            <person name="Yokota A."/>
            <person name="Yabe S."/>
        </authorList>
    </citation>
    <scope>NUCLEOTIDE SEQUENCE [LARGE SCALE GENOMIC DNA]</scope>
    <source>
        <strain evidence="7">Uno16</strain>
    </source>
</reference>
<dbReference type="Proteomes" id="UP000287171">
    <property type="component" value="Unassembled WGS sequence"/>
</dbReference>
<keyword evidence="2 6" id="KW-0489">Methyltransferase</keyword>
<dbReference type="EMBL" id="BIFT01000001">
    <property type="protein sequence ID" value="GCE26144.1"/>
    <property type="molecule type" value="Genomic_DNA"/>
</dbReference>
<dbReference type="InterPro" id="IPR051259">
    <property type="entry name" value="rRNA_Methyltransferase"/>
</dbReference>
<dbReference type="SUPFAM" id="SSF75217">
    <property type="entry name" value="alpha/beta knot"/>
    <property type="match status" value="1"/>
</dbReference>
<dbReference type="InterPro" id="IPR029064">
    <property type="entry name" value="Ribosomal_eL30-like_sf"/>
</dbReference>
<feature type="domain" description="tRNA/rRNA methyltransferase SpoU type" evidence="4">
    <location>
        <begin position="128"/>
        <end position="270"/>
    </location>
</feature>
<sequence length="289" mass="31555">MTLITSPSNPRISKLQTLHSARGRKKHGLFLMEGPHLLETLLNAQLWPHEVYYQPTLLQRTAEGRALLERLLHTPALTESQLIEVSDRVIEALGETQTSQGVVSVLTLDALDPAVLQQKRQPGARPCLLILDDLADPGNMGTILRTALAADVERILLTPHCVDYYSPKVVRSAAGAHVALPVETNVDWETMSTRIASHCGDHVQVLLAEAGSTHMYYEQDLTHPFALIIGNEAHGPSPEGHRLATLPISIPLANAVESLNAAMATGIILYETVRQNAMHVSTSSSKEHH</sequence>
<evidence type="ECO:0000313" key="7">
    <source>
        <dbReference type="Proteomes" id="UP000287171"/>
    </source>
</evidence>
<dbReference type="InterPro" id="IPR029026">
    <property type="entry name" value="tRNA_m1G_MTases_N"/>
</dbReference>